<evidence type="ECO:0000313" key="6">
    <source>
        <dbReference type="Proteomes" id="UP000824089"/>
    </source>
</evidence>
<dbReference type="EMBL" id="DVMM01000070">
    <property type="protein sequence ID" value="HIU29359.1"/>
    <property type="molecule type" value="Genomic_DNA"/>
</dbReference>
<dbReference type="PANTHER" id="PTHR30535:SF34">
    <property type="entry name" value="MOLYBDATE-BINDING PROTEIN MOLA"/>
    <property type="match status" value="1"/>
</dbReference>
<keyword evidence="3" id="KW-0732">Signal</keyword>
<proteinExistence type="inferred from homology"/>
<dbReference type="Gene3D" id="3.40.50.1980">
    <property type="entry name" value="Nitrogenase molybdenum iron protein domain"/>
    <property type="match status" value="2"/>
</dbReference>
<feature type="signal peptide" evidence="3">
    <location>
        <begin position="1"/>
        <end position="21"/>
    </location>
</feature>
<evidence type="ECO:0000256" key="1">
    <source>
        <dbReference type="ARBA" id="ARBA00008814"/>
    </source>
</evidence>
<dbReference type="Pfam" id="PF01497">
    <property type="entry name" value="Peripla_BP_2"/>
    <property type="match status" value="1"/>
</dbReference>
<comment type="similarity">
    <text evidence="1">Belongs to the bacterial solute-binding protein 8 family.</text>
</comment>
<gene>
    <name evidence="5" type="ORF">IAD50_03560</name>
</gene>
<dbReference type="PANTHER" id="PTHR30535">
    <property type="entry name" value="VITAMIN B12-BINDING PROTEIN"/>
    <property type="match status" value="1"/>
</dbReference>
<organism evidence="5 6">
    <name type="scientific">Candidatus Egerieisoma faecipullorum</name>
    <dbReference type="NCBI Taxonomy" id="2840963"/>
    <lineage>
        <taxon>Bacteria</taxon>
        <taxon>Bacillati</taxon>
        <taxon>Bacillota</taxon>
        <taxon>Clostridia</taxon>
        <taxon>Eubacteriales</taxon>
        <taxon>Clostridiaceae</taxon>
        <taxon>Clostridiaceae incertae sedis</taxon>
        <taxon>Candidatus Egerieisoma</taxon>
    </lineage>
</organism>
<dbReference type="PROSITE" id="PS51257">
    <property type="entry name" value="PROKAR_LIPOPROTEIN"/>
    <property type="match status" value="1"/>
</dbReference>
<evidence type="ECO:0000256" key="2">
    <source>
        <dbReference type="SAM" id="MobiDB-lite"/>
    </source>
</evidence>
<dbReference type="AlphaFoldDB" id="A0A9D1I723"/>
<comment type="caution">
    <text evidence="5">The sequence shown here is derived from an EMBL/GenBank/DDBJ whole genome shotgun (WGS) entry which is preliminary data.</text>
</comment>
<reference evidence="5" key="1">
    <citation type="submission" date="2020-10" db="EMBL/GenBank/DDBJ databases">
        <authorList>
            <person name="Gilroy R."/>
        </authorList>
    </citation>
    <scope>NUCLEOTIDE SEQUENCE</scope>
    <source>
        <strain evidence="5">CHK195-4489</strain>
    </source>
</reference>
<dbReference type="SUPFAM" id="SSF53807">
    <property type="entry name" value="Helical backbone' metal receptor"/>
    <property type="match status" value="1"/>
</dbReference>
<dbReference type="InterPro" id="IPR050902">
    <property type="entry name" value="ABC_Transporter_SBP"/>
</dbReference>
<evidence type="ECO:0000313" key="5">
    <source>
        <dbReference type="EMBL" id="HIU29359.1"/>
    </source>
</evidence>
<dbReference type="InterPro" id="IPR002491">
    <property type="entry name" value="ABC_transptr_periplasmic_BD"/>
</dbReference>
<feature type="chain" id="PRO_5038601417" evidence="3">
    <location>
        <begin position="22"/>
        <end position="375"/>
    </location>
</feature>
<evidence type="ECO:0000259" key="4">
    <source>
        <dbReference type="PROSITE" id="PS50983"/>
    </source>
</evidence>
<reference evidence="5" key="2">
    <citation type="journal article" date="2021" name="PeerJ">
        <title>Extensive microbial diversity within the chicken gut microbiome revealed by metagenomics and culture.</title>
        <authorList>
            <person name="Gilroy R."/>
            <person name="Ravi A."/>
            <person name="Getino M."/>
            <person name="Pursley I."/>
            <person name="Horton D.L."/>
            <person name="Alikhan N.F."/>
            <person name="Baker D."/>
            <person name="Gharbi K."/>
            <person name="Hall N."/>
            <person name="Watson M."/>
            <person name="Adriaenssens E.M."/>
            <person name="Foster-Nyarko E."/>
            <person name="Jarju S."/>
            <person name="Secka A."/>
            <person name="Antonio M."/>
            <person name="Oren A."/>
            <person name="Chaudhuri R.R."/>
            <person name="La Ragione R."/>
            <person name="Hildebrand F."/>
            <person name="Pallen M.J."/>
        </authorList>
    </citation>
    <scope>NUCLEOTIDE SEQUENCE</scope>
    <source>
        <strain evidence="5">CHK195-4489</strain>
    </source>
</reference>
<feature type="compositionally biased region" description="Polar residues" evidence="2">
    <location>
        <begin position="31"/>
        <end position="41"/>
    </location>
</feature>
<protein>
    <submittedName>
        <fullName evidence="5">ABC transporter substrate-binding protein</fullName>
    </submittedName>
</protein>
<dbReference type="GO" id="GO:0071281">
    <property type="term" value="P:cellular response to iron ion"/>
    <property type="evidence" value="ECO:0007669"/>
    <property type="project" value="TreeGrafter"/>
</dbReference>
<dbReference type="PROSITE" id="PS50983">
    <property type="entry name" value="FE_B12_PBP"/>
    <property type="match status" value="1"/>
</dbReference>
<dbReference type="Proteomes" id="UP000824089">
    <property type="component" value="Unassembled WGS sequence"/>
</dbReference>
<feature type="domain" description="Fe/B12 periplasmic-binding" evidence="4">
    <location>
        <begin position="97"/>
        <end position="371"/>
    </location>
</feature>
<sequence length="375" mass="40069">MKKFVSLLMCICMLLGIAAFAGCGASNESAGGTSGSPQASEGTPAVSESEKEALREKLKAEFLSEADKVVVTEDAVTFTDASSADGSSVTISKNPQKTVNLYASFTTLWYEAGGTVIGCIGGDTSVDLYQEYIGRDITADDGVSVVATSSSGKKWDVETIINLQPDLIICSTAMSGYSTIQAPAEAANIPVIAVSYNDFSDYLKWFKVFCNINGKSELWDSVALKALDQVTEILASCPTENTPSVFSMFVNADSLQANTSNTVVGGMISAMNAVNIVDTWENASSAERLEINLETVFSANPDIIIVQCHAGEDDAKALVESTYGSNPVWQSLKAVQDGKVYYLEKSLFHNKPNSRFAEAYQKLAEILYPELALSA</sequence>
<name>A0A9D1I723_9CLOT</name>
<evidence type="ECO:0000256" key="3">
    <source>
        <dbReference type="SAM" id="SignalP"/>
    </source>
</evidence>
<accession>A0A9D1I723</accession>
<feature type="region of interest" description="Disordered" evidence="2">
    <location>
        <begin position="31"/>
        <end position="50"/>
    </location>
</feature>